<proteinExistence type="predicted"/>
<sequence length="76" mass="8522">MFRAVDPSGEAKMFQIIGAAIAAMALVAAYAAAWRIYRTAWVRKAADPLDVTDALTRFLRARHRRRLKARFASARS</sequence>
<keyword evidence="3" id="KW-1185">Reference proteome</keyword>
<keyword evidence="1" id="KW-0812">Transmembrane</keyword>
<comment type="caution">
    <text evidence="2">The sequence shown here is derived from an EMBL/GenBank/DDBJ whole genome shotgun (WGS) entry which is preliminary data.</text>
</comment>
<evidence type="ECO:0000313" key="3">
    <source>
        <dbReference type="Proteomes" id="UP000245137"/>
    </source>
</evidence>
<name>A0A2U1STT8_METSR</name>
<evidence type="ECO:0000313" key="2">
    <source>
        <dbReference type="EMBL" id="PWB95028.1"/>
    </source>
</evidence>
<reference evidence="2 3" key="1">
    <citation type="journal article" date="2018" name="Appl. Microbiol. Biotechnol.">
        <title>Co-cultivation of the strictly anaerobic methanogen Methanosarcina barkeri with aerobic methanotrophs in an oxygen-limited membrane bioreactor.</title>
        <authorList>
            <person name="In 't Zandt M.H."/>
            <person name="van den Bosch T.J.M."/>
            <person name="Rijkers R."/>
            <person name="van Kessel M.A.H.J."/>
            <person name="Jetten M.S.M."/>
            <person name="Welte C.U."/>
        </authorList>
    </citation>
    <scope>NUCLEOTIDE SEQUENCE [LARGE SCALE GENOMIC DNA]</scope>
    <source>
        <strain evidence="2 3">DSM 17706</strain>
    </source>
</reference>
<organism evidence="2 3">
    <name type="scientific">Methylosinus sporium</name>
    <dbReference type="NCBI Taxonomy" id="428"/>
    <lineage>
        <taxon>Bacteria</taxon>
        <taxon>Pseudomonadati</taxon>
        <taxon>Pseudomonadota</taxon>
        <taxon>Alphaproteobacteria</taxon>
        <taxon>Hyphomicrobiales</taxon>
        <taxon>Methylocystaceae</taxon>
        <taxon>Methylosinus</taxon>
    </lineage>
</organism>
<protein>
    <submittedName>
        <fullName evidence="2">Uncharacterized protein</fullName>
    </submittedName>
</protein>
<keyword evidence="1" id="KW-1133">Transmembrane helix</keyword>
<feature type="transmembrane region" description="Helical" evidence="1">
    <location>
        <begin position="13"/>
        <end position="34"/>
    </location>
</feature>
<dbReference type="EMBL" id="PUIV01000004">
    <property type="protein sequence ID" value="PWB95028.1"/>
    <property type="molecule type" value="Genomic_DNA"/>
</dbReference>
<accession>A0A2U1STT8</accession>
<dbReference type="Proteomes" id="UP000245137">
    <property type="component" value="Unassembled WGS sequence"/>
</dbReference>
<evidence type="ECO:0000256" key="1">
    <source>
        <dbReference type="SAM" id="Phobius"/>
    </source>
</evidence>
<keyword evidence="1" id="KW-0472">Membrane</keyword>
<gene>
    <name evidence="2" type="ORF">C5689_04370</name>
</gene>
<dbReference type="AlphaFoldDB" id="A0A2U1STT8"/>